<protein>
    <recommendedName>
        <fullName evidence="3">Polyprotein</fullName>
    </recommendedName>
</protein>
<dbReference type="EMBL" id="CAKLBY020000193">
    <property type="protein sequence ID" value="CAK7933076.1"/>
    <property type="molecule type" value="Genomic_DNA"/>
</dbReference>
<evidence type="ECO:0000313" key="1">
    <source>
        <dbReference type="EMBL" id="CAK7933076.1"/>
    </source>
</evidence>
<dbReference type="Proteomes" id="UP001162060">
    <property type="component" value="Unassembled WGS sequence"/>
</dbReference>
<accession>A0AAV1UES1</accession>
<dbReference type="CDD" id="cd09272">
    <property type="entry name" value="RNase_HI_RT_Ty1"/>
    <property type="match status" value="1"/>
</dbReference>
<organism evidence="1 2">
    <name type="scientific">Peronospora matthiolae</name>
    <dbReference type="NCBI Taxonomy" id="2874970"/>
    <lineage>
        <taxon>Eukaryota</taxon>
        <taxon>Sar</taxon>
        <taxon>Stramenopiles</taxon>
        <taxon>Oomycota</taxon>
        <taxon>Peronosporomycetes</taxon>
        <taxon>Peronosporales</taxon>
        <taxon>Peronosporaceae</taxon>
        <taxon>Peronospora</taxon>
    </lineage>
</organism>
<name>A0AAV1UES1_9STRA</name>
<sequence length="108" mass="11819">MESEFVAASEAGRELLGVRETLSEIGESPALPMKMLIDNQAAIRQIEGEASSTKSNHVDVRVKYLCDNARRGIVVPQYVPSDLMLADVLTKALDAVKTVKLRSLLHIV</sequence>
<evidence type="ECO:0000313" key="2">
    <source>
        <dbReference type="Proteomes" id="UP001162060"/>
    </source>
</evidence>
<comment type="caution">
    <text evidence="1">The sequence shown here is derived from an EMBL/GenBank/DDBJ whole genome shotgun (WGS) entry which is preliminary data.</text>
</comment>
<reference evidence="1" key="1">
    <citation type="submission" date="2024-01" db="EMBL/GenBank/DDBJ databases">
        <authorList>
            <person name="Webb A."/>
        </authorList>
    </citation>
    <scope>NUCLEOTIDE SEQUENCE</scope>
    <source>
        <strain evidence="1">Pm1</strain>
    </source>
</reference>
<dbReference type="AlphaFoldDB" id="A0AAV1UES1"/>
<proteinExistence type="predicted"/>
<evidence type="ECO:0008006" key="3">
    <source>
        <dbReference type="Google" id="ProtNLM"/>
    </source>
</evidence>
<gene>
    <name evidence="1" type="ORF">PM001_LOCUS18226</name>
</gene>